<organism evidence="2 3">
    <name type="scientific">Microbacterium elymi</name>
    <dbReference type="NCBI Taxonomy" id="2909587"/>
    <lineage>
        <taxon>Bacteria</taxon>
        <taxon>Bacillati</taxon>
        <taxon>Actinomycetota</taxon>
        <taxon>Actinomycetes</taxon>
        <taxon>Micrococcales</taxon>
        <taxon>Microbacteriaceae</taxon>
        <taxon>Microbacterium</taxon>
    </lineage>
</organism>
<evidence type="ECO:0000313" key="2">
    <source>
        <dbReference type="EMBL" id="UUT35592.1"/>
    </source>
</evidence>
<dbReference type="Pfam" id="PF00561">
    <property type="entry name" value="Abhydrolase_1"/>
    <property type="match status" value="1"/>
</dbReference>
<dbReference type="PANTHER" id="PTHR43194:SF2">
    <property type="entry name" value="PEROXISOMAL MEMBRANE PROTEIN LPX1"/>
    <property type="match status" value="1"/>
</dbReference>
<dbReference type="GO" id="GO:0016787">
    <property type="term" value="F:hydrolase activity"/>
    <property type="evidence" value="ECO:0007669"/>
    <property type="project" value="UniProtKB-KW"/>
</dbReference>
<dbReference type="EMBL" id="CP091139">
    <property type="protein sequence ID" value="UUT35592.1"/>
    <property type="molecule type" value="Genomic_DNA"/>
</dbReference>
<gene>
    <name evidence="2" type="ORF">L2X98_20015</name>
</gene>
<keyword evidence="3" id="KW-1185">Reference proteome</keyword>
<dbReference type="RefSeq" id="WP_259612201.1">
    <property type="nucleotide sequence ID" value="NZ_CP091139.2"/>
</dbReference>
<dbReference type="InterPro" id="IPR000073">
    <property type="entry name" value="AB_hydrolase_1"/>
</dbReference>
<keyword evidence="2" id="KW-0378">Hydrolase</keyword>
<name>A0ABY5NK97_9MICO</name>
<sequence>MRQELVRVEHDAEIRGARLAWSVEGEGPTVVWGHGVTHDRWTMVDAGVYDFAPIVAAGFRLVRLDWRGHGVSGGGADPDEYTWSSLGADLLALLELIDPDEPVAAIGCSMGTGAILHAAVRAPERFRRLVLTAPPTAWDTRAAQAELYRRLVPMVASGGRTALDRAMAMAPPTGIFAELDAPLPVAVGDRVLPAVLEGLPAATSPIRMRLRGLAIPTLVLSWADDPGHPVSTGRGLHDLIPGSRFGVSAPLAEVRGWGARAASFLREDA</sequence>
<reference evidence="2" key="1">
    <citation type="submission" date="2022-01" db="EMBL/GenBank/DDBJ databases">
        <title>Microbacterium eymi and Microbacterium rhizovicinus sp. nov., isolated from the rhizospheric soil of Elymus tsukushiensis, a plant native to the Dokdo Islands, Republic of Korea.</title>
        <authorList>
            <person name="Hwang Y.J."/>
        </authorList>
    </citation>
    <scope>NUCLEOTIDE SEQUENCE</scope>
    <source>
        <strain evidence="2">KUDC0405</strain>
    </source>
</reference>
<feature type="domain" description="AB hydrolase-1" evidence="1">
    <location>
        <begin position="51"/>
        <end position="139"/>
    </location>
</feature>
<dbReference type="SUPFAM" id="SSF53474">
    <property type="entry name" value="alpha/beta-Hydrolases"/>
    <property type="match status" value="1"/>
</dbReference>
<dbReference type="InterPro" id="IPR029058">
    <property type="entry name" value="AB_hydrolase_fold"/>
</dbReference>
<evidence type="ECO:0000259" key="1">
    <source>
        <dbReference type="Pfam" id="PF00561"/>
    </source>
</evidence>
<dbReference type="Proteomes" id="UP001054811">
    <property type="component" value="Chromosome"/>
</dbReference>
<evidence type="ECO:0000313" key="3">
    <source>
        <dbReference type="Proteomes" id="UP001054811"/>
    </source>
</evidence>
<accession>A0ABY5NK97</accession>
<protein>
    <submittedName>
        <fullName evidence="2">Alpha/beta hydrolase</fullName>
    </submittedName>
</protein>
<dbReference type="Gene3D" id="3.40.50.1820">
    <property type="entry name" value="alpha/beta hydrolase"/>
    <property type="match status" value="1"/>
</dbReference>
<dbReference type="InterPro" id="IPR050228">
    <property type="entry name" value="Carboxylesterase_BioH"/>
</dbReference>
<proteinExistence type="predicted"/>
<dbReference type="PANTHER" id="PTHR43194">
    <property type="entry name" value="HYDROLASE ALPHA/BETA FOLD FAMILY"/>
    <property type="match status" value="1"/>
</dbReference>
<dbReference type="PRINTS" id="PR00111">
    <property type="entry name" value="ABHYDROLASE"/>
</dbReference>